<proteinExistence type="inferred from homology"/>
<evidence type="ECO:0000313" key="7">
    <source>
        <dbReference type="EMBL" id="MFD1127835.1"/>
    </source>
</evidence>
<evidence type="ECO:0000256" key="2">
    <source>
        <dbReference type="ARBA" id="ARBA00022741"/>
    </source>
</evidence>
<evidence type="ECO:0000256" key="6">
    <source>
        <dbReference type="HAMAP-Rule" id="MF_02040"/>
    </source>
</evidence>
<protein>
    <recommendedName>
        <fullName evidence="6">Iron-sulfur cluster carrier protein</fullName>
    </recommendedName>
</protein>
<dbReference type="CDD" id="cd02037">
    <property type="entry name" value="Mrp_NBP35"/>
    <property type="match status" value="1"/>
</dbReference>
<dbReference type="InterPro" id="IPR019591">
    <property type="entry name" value="Mrp/NBP35_ATP-bd"/>
</dbReference>
<dbReference type="PROSITE" id="PS01215">
    <property type="entry name" value="MRP"/>
    <property type="match status" value="1"/>
</dbReference>
<name>A0ABW3PTE7_9BACL</name>
<dbReference type="InterPro" id="IPR000808">
    <property type="entry name" value="Mrp-like_CS"/>
</dbReference>
<dbReference type="Pfam" id="PF10609">
    <property type="entry name" value="ParA"/>
    <property type="match status" value="1"/>
</dbReference>
<dbReference type="InterPro" id="IPR044304">
    <property type="entry name" value="NUBPL-like"/>
</dbReference>
<dbReference type="InterPro" id="IPR033756">
    <property type="entry name" value="YlxH/NBP35"/>
</dbReference>
<feature type="binding site" evidence="6">
    <location>
        <begin position="122"/>
        <end position="129"/>
    </location>
    <ligand>
        <name>ATP</name>
        <dbReference type="ChEBI" id="CHEBI:30616"/>
    </ligand>
</feature>
<evidence type="ECO:0000256" key="4">
    <source>
        <dbReference type="ARBA" id="ARBA00023004"/>
    </source>
</evidence>
<dbReference type="HAMAP" id="MF_02040">
    <property type="entry name" value="Mrp_NBP35"/>
    <property type="match status" value="1"/>
</dbReference>
<dbReference type="Proteomes" id="UP001597169">
    <property type="component" value="Unassembled WGS sequence"/>
</dbReference>
<dbReference type="PANTHER" id="PTHR42961">
    <property type="entry name" value="IRON-SULFUR PROTEIN NUBPL"/>
    <property type="match status" value="1"/>
</dbReference>
<comment type="function">
    <text evidence="6">Binds and transfers iron-sulfur (Fe-S) clusters to target apoproteins. Can hydrolyze ATP.</text>
</comment>
<evidence type="ECO:0000256" key="1">
    <source>
        <dbReference type="ARBA" id="ARBA00022723"/>
    </source>
</evidence>
<dbReference type="SUPFAM" id="SSF52540">
    <property type="entry name" value="P-loop containing nucleoside triphosphate hydrolases"/>
    <property type="match status" value="1"/>
</dbReference>
<keyword evidence="3 6" id="KW-0067">ATP-binding</keyword>
<organism evidence="7 8">
    <name type="scientific">Paenibacillus provencensis</name>
    <dbReference type="NCBI Taxonomy" id="441151"/>
    <lineage>
        <taxon>Bacteria</taxon>
        <taxon>Bacillati</taxon>
        <taxon>Bacillota</taxon>
        <taxon>Bacilli</taxon>
        <taxon>Bacillales</taxon>
        <taxon>Paenibacillaceae</taxon>
        <taxon>Paenibacillus</taxon>
    </lineage>
</organism>
<dbReference type="PANTHER" id="PTHR42961:SF2">
    <property type="entry name" value="IRON-SULFUR PROTEIN NUBPL"/>
    <property type="match status" value="1"/>
</dbReference>
<evidence type="ECO:0000313" key="8">
    <source>
        <dbReference type="Proteomes" id="UP001597169"/>
    </source>
</evidence>
<dbReference type="InterPro" id="IPR034904">
    <property type="entry name" value="FSCA_dom_sf"/>
</dbReference>
<dbReference type="InterPro" id="IPR027417">
    <property type="entry name" value="P-loop_NTPase"/>
</dbReference>
<keyword evidence="2 6" id="KW-0547">Nucleotide-binding</keyword>
<dbReference type="Gene3D" id="3.30.300.130">
    <property type="entry name" value="Fe-S cluster assembly (FSCA)"/>
    <property type="match status" value="1"/>
</dbReference>
<evidence type="ECO:0000256" key="5">
    <source>
        <dbReference type="ARBA" id="ARBA00023014"/>
    </source>
</evidence>
<comment type="similarity">
    <text evidence="6">Belongs to the Mrp/NBP35 ATP-binding proteins family.</text>
</comment>
<comment type="caution">
    <text evidence="7">The sequence shown here is derived from an EMBL/GenBank/DDBJ whole genome shotgun (WGS) entry which is preliminary data.</text>
</comment>
<reference evidence="8" key="1">
    <citation type="journal article" date="2019" name="Int. J. Syst. Evol. Microbiol.">
        <title>The Global Catalogue of Microorganisms (GCM) 10K type strain sequencing project: providing services to taxonomists for standard genome sequencing and annotation.</title>
        <authorList>
            <consortium name="The Broad Institute Genomics Platform"/>
            <consortium name="The Broad Institute Genome Sequencing Center for Infectious Disease"/>
            <person name="Wu L."/>
            <person name="Ma J."/>
        </authorList>
    </citation>
    <scope>NUCLEOTIDE SEQUENCE [LARGE SCALE GENOMIC DNA]</scope>
    <source>
        <strain evidence="8">CCUG 53519</strain>
    </source>
</reference>
<dbReference type="SUPFAM" id="SSF117916">
    <property type="entry name" value="Fe-S cluster assembly (FSCA) domain-like"/>
    <property type="match status" value="1"/>
</dbReference>
<sequence>MTKDDIEKILQDIRDTDSDKSILEKGLIRDIVANSNMVALTLLTSNNENKQTVPYKKEIENELTKAGVHNFHIRIKLINEQEHQLLTDQAQFSQTSGKKSALLNNTSLLGQPALKFIAIASGKGGVGKSTITLNLAAALNKAGKRVGIIDADIYGFSIPNMLGIKQKPKSLNNSITPVESNGMHIMSTDFFVKDNNPVIWRGPRLGKMLSTFVNNVEWPVLDYMIIDMPPGTGDIALSLQSIVPEYSEIIVTTPASTASEVAARAGAMAIQTKHHLIGVIENMSFFEDNSGQKHYLFGRNGGIQLAKKLQTQFLGQLEIISPEQMKEITPSHFSPIFPSESRNGDMISSLADHIIRL</sequence>
<keyword evidence="4 6" id="KW-0408">Iron</keyword>
<dbReference type="RefSeq" id="WP_251581602.1">
    <property type="nucleotide sequence ID" value="NZ_JBHTKX010000001.1"/>
</dbReference>
<dbReference type="EMBL" id="JBHTKX010000001">
    <property type="protein sequence ID" value="MFD1127835.1"/>
    <property type="molecule type" value="Genomic_DNA"/>
</dbReference>
<keyword evidence="6" id="KW-0378">Hydrolase</keyword>
<accession>A0ABW3PTE7</accession>
<comment type="subunit">
    <text evidence="6">Homodimer.</text>
</comment>
<dbReference type="Gene3D" id="3.40.50.300">
    <property type="entry name" value="P-loop containing nucleotide triphosphate hydrolases"/>
    <property type="match status" value="1"/>
</dbReference>
<keyword evidence="1 6" id="KW-0479">Metal-binding</keyword>
<keyword evidence="8" id="KW-1185">Reference proteome</keyword>
<evidence type="ECO:0000256" key="3">
    <source>
        <dbReference type="ARBA" id="ARBA00022840"/>
    </source>
</evidence>
<keyword evidence="5 6" id="KW-0411">Iron-sulfur</keyword>
<gene>
    <name evidence="7" type="ORF">ACFQ3J_06580</name>
</gene>